<dbReference type="InterPro" id="IPR036047">
    <property type="entry name" value="F-box-like_dom_sf"/>
</dbReference>
<evidence type="ECO:0000313" key="3">
    <source>
        <dbReference type="Proteomes" id="UP000738359"/>
    </source>
</evidence>
<comment type="caution">
    <text evidence="2">The sequence shown here is derived from an EMBL/GenBank/DDBJ whole genome shotgun (WGS) entry which is preliminary data.</text>
</comment>
<proteinExistence type="predicted"/>
<reference evidence="2" key="1">
    <citation type="journal article" date="2020" name="Fungal Divers.">
        <title>Resolving the Mortierellaceae phylogeny through synthesis of multi-gene phylogenetics and phylogenomics.</title>
        <authorList>
            <person name="Vandepol N."/>
            <person name="Liber J."/>
            <person name="Desiro A."/>
            <person name="Na H."/>
            <person name="Kennedy M."/>
            <person name="Barry K."/>
            <person name="Grigoriev I.V."/>
            <person name="Miller A.N."/>
            <person name="O'Donnell K."/>
            <person name="Stajich J.E."/>
            <person name="Bonito G."/>
        </authorList>
    </citation>
    <scope>NUCLEOTIDE SEQUENCE</scope>
    <source>
        <strain evidence="2">CK1249</strain>
    </source>
</reference>
<dbReference type="Gene3D" id="3.80.10.10">
    <property type="entry name" value="Ribonuclease Inhibitor"/>
    <property type="match status" value="1"/>
</dbReference>
<organism evidence="2 3">
    <name type="scientific">Mortierella alpina</name>
    <name type="common">Oleaginous fungus</name>
    <name type="synonym">Mortierella renispora</name>
    <dbReference type="NCBI Taxonomy" id="64518"/>
    <lineage>
        <taxon>Eukaryota</taxon>
        <taxon>Fungi</taxon>
        <taxon>Fungi incertae sedis</taxon>
        <taxon>Mucoromycota</taxon>
        <taxon>Mortierellomycotina</taxon>
        <taxon>Mortierellomycetes</taxon>
        <taxon>Mortierellales</taxon>
        <taxon>Mortierellaceae</taxon>
        <taxon>Mortierella</taxon>
    </lineage>
</organism>
<evidence type="ECO:0000259" key="1">
    <source>
        <dbReference type="Pfam" id="PF12937"/>
    </source>
</evidence>
<accession>A0A9P6IRU5</accession>
<sequence>MKLGDAAHAVFGTPELAFSLFAYLTPQDLAQCVRVCKQWLYHAEPILWRNFSPEAYYYAVPPSEAIPELIRNLPYIRTVMLDVRNRAVLRHLSYGSPSSPTCDGSAAVPRAACNRLRRLEIEDWHAFESIQKLEEHTGPLLPSIVPLLNHNLRLTHVALPFQDVDIDDPVLAAISNLKHLQHFSVKGYSMSPTRSRTMSLLLQACLPLPKLTELWINLEISWLDENTGVPSLQTIIKETAKARFSQTPTPGRIKSLRLPFRPEGYENPLALPLLQSGLLDLESCTVLPFTRDSTAVDVEQMVREYCPNIKHLRLPSFGRTLNGFQKACAFIRGCSGLQSFVFDFYDGSPEACD</sequence>
<gene>
    <name evidence="2" type="ORF">BGZ70_004165</name>
</gene>
<dbReference type="Gene3D" id="1.20.1280.50">
    <property type="match status" value="1"/>
</dbReference>
<dbReference type="AlphaFoldDB" id="A0A9P6IRU5"/>
<dbReference type="SUPFAM" id="SSF52047">
    <property type="entry name" value="RNI-like"/>
    <property type="match status" value="1"/>
</dbReference>
<dbReference type="Pfam" id="PF12937">
    <property type="entry name" value="F-box-like"/>
    <property type="match status" value="1"/>
</dbReference>
<protein>
    <recommendedName>
        <fullName evidence="1">F-box domain-containing protein</fullName>
    </recommendedName>
</protein>
<dbReference type="Proteomes" id="UP000738359">
    <property type="component" value="Unassembled WGS sequence"/>
</dbReference>
<dbReference type="OrthoDB" id="2327655at2759"/>
<dbReference type="InterPro" id="IPR001810">
    <property type="entry name" value="F-box_dom"/>
</dbReference>
<keyword evidence="3" id="KW-1185">Reference proteome</keyword>
<dbReference type="InterPro" id="IPR032675">
    <property type="entry name" value="LRR_dom_sf"/>
</dbReference>
<feature type="non-terminal residue" evidence="2">
    <location>
        <position position="353"/>
    </location>
</feature>
<evidence type="ECO:0000313" key="2">
    <source>
        <dbReference type="EMBL" id="KAF9944975.1"/>
    </source>
</evidence>
<dbReference type="SUPFAM" id="SSF81383">
    <property type="entry name" value="F-box domain"/>
    <property type="match status" value="1"/>
</dbReference>
<dbReference type="EMBL" id="JAAAHY010002236">
    <property type="protein sequence ID" value="KAF9944975.1"/>
    <property type="molecule type" value="Genomic_DNA"/>
</dbReference>
<feature type="domain" description="F-box" evidence="1">
    <location>
        <begin position="14"/>
        <end position="51"/>
    </location>
</feature>
<name>A0A9P6IRU5_MORAP</name>